<organism evidence="2 3">
    <name type="scientific">Nocardioides phosphati</name>
    <dbReference type="NCBI Taxonomy" id="1867775"/>
    <lineage>
        <taxon>Bacteria</taxon>
        <taxon>Bacillati</taxon>
        <taxon>Actinomycetota</taxon>
        <taxon>Actinomycetes</taxon>
        <taxon>Propionibacteriales</taxon>
        <taxon>Nocardioidaceae</taxon>
        <taxon>Nocardioides</taxon>
    </lineage>
</organism>
<evidence type="ECO:0000313" key="3">
    <source>
        <dbReference type="Proteomes" id="UP000655410"/>
    </source>
</evidence>
<evidence type="ECO:0000256" key="1">
    <source>
        <dbReference type="SAM" id="MobiDB-lite"/>
    </source>
</evidence>
<accession>A0ABQ2N8V9</accession>
<gene>
    <name evidence="2" type="ORF">GCM10011584_12260</name>
</gene>
<reference evidence="3" key="1">
    <citation type="journal article" date="2019" name="Int. J. Syst. Evol. Microbiol.">
        <title>The Global Catalogue of Microorganisms (GCM) 10K type strain sequencing project: providing services to taxonomists for standard genome sequencing and annotation.</title>
        <authorList>
            <consortium name="The Broad Institute Genomics Platform"/>
            <consortium name="The Broad Institute Genome Sequencing Center for Infectious Disease"/>
            <person name="Wu L."/>
            <person name="Ma J."/>
        </authorList>
    </citation>
    <scope>NUCLEOTIDE SEQUENCE [LARGE SCALE GENOMIC DNA]</scope>
    <source>
        <strain evidence="3">CGMCC 4.7371</strain>
    </source>
</reference>
<name>A0ABQ2N8V9_9ACTN</name>
<feature type="compositionally biased region" description="Basic and acidic residues" evidence="1">
    <location>
        <begin position="168"/>
        <end position="196"/>
    </location>
</feature>
<feature type="region of interest" description="Disordered" evidence="1">
    <location>
        <begin position="153"/>
        <end position="202"/>
    </location>
</feature>
<evidence type="ECO:0000313" key="2">
    <source>
        <dbReference type="EMBL" id="GGO87494.1"/>
    </source>
</evidence>
<keyword evidence="3" id="KW-1185">Reference proteome</keyword>
<dbReference type="RefSeq" id="WP_188783120.1">
    <property type="nucleotide sequence ID" value="NZ_BMNI01000002.1"/>
</dbReference>
<dbReference type="EMBL" id="BMNI01000002">
    <property type="protein sequence ID" value="GGO87494.1"/>
    <property type="molecule type" value="Genomic_DNA"/>
</dbReference>
<dbReference type="Proteomes" id="UP000655410">
    <property type="component" value="Unassembled WGS sequence"/>
</dbReference>
<comment type="caution">
    <text evidence="2">The sequence shown here is derived from an EMBL/GenBank/DDBJ whole genome shotgun (WGS) entry which is preliminary data.</text>
</comment>
<proteinExistence type="predicted"/>
<protein>
    <recommendedName>
        <fullName evidence="4">Tetratricopeptide repeat protein</fullName>
    </recommendedName>
</protein>
<evidence type="ECO:0008006" key="4">
    <source>
        <dbReference type="Google" id="ProtNLM"/>
    </source>
</evidence>
<sequence length="202" mass="22079">MTLSTEQRRLLVLGALPSLVALLVAGHLWLLVHGNASARQDYEAGRYAAARSTFAGAHDLGVVSPWISPFDAGTAAYGAKDYKAAVRLFTTALHDAPDDRLCDVRVDLALTHKAMADQAAAKGDRDRQQVALRDARTAILGTGCNDNLEKDLQDEIAKASSSSSDTSEDQKLNEVEKKNREAERIKDVQLEPKNEPKQQIQW</sequence>